<keyword evidence="2" id="KW-0812">Transmembrane</keyword>
<reference evidence="3" key="2">
    <citation type="submission" date="2023-06" db="EMBL/GenBank/DDBJ databases">
        <authorList>
            <consortium name="Lawrence Berkeley National Laboratory"/>
            <person name="Mondo S.J."/>
            <person name="Hensen N."/>
            <person name="Bonometti L."/>
            <person name="Westerberg I."/>
            <person name="Brannstrom I.O."/>
            <person name="Guillou S."/>
            <person name="Cros-Aarteil S."/>
            <person name="Calhoun S."/>
            <person name="Haridas S."/>
            <person name="Kuo A."/>
            <person name="Pangilinan J."/>
            <person name="Riley R."/>
            <person name="Labutti K."/>
            <person name="Andreopoulos B."/>
            <person name="Lipzen A."/>
            <person name="Chen C."/>
            <person name="Yanf M."/>
            <person name="Daum C."/>
            <person name="Ng V."/>
            <person name="Clum A."/>
            <person name="Steindorff A."/>
            <person name="Ohm R."/>
            <person name="Martin F."/>
            <person name="Silar P."/>
            <person name="Natvig D."/>
            <person name="Lalanne C."/>
            <person name="Gautier V."/>
            <person name="Ament-Velasquez S.L."/>
            <person name="Kruys A."/>
            <person name="Hutchinson M.I."/>
            <person name="Powell A.J."/>
            <person name="Barry K."/>
            <person name="Miller A.N."/>
            <person name="Grigoriev I.V."/>
            <person name="Debuchy R."/>
            <person name="Gladieux P."/>
            <person name="Thoren M.H."/>
            <person name="Johannesson H."/>
        </authorList>
    </citation>
    <scope>NUCLEOTIDE SEQUENCE</scope>
    <source>
        <strain evidence="3">CBS 626.80</strain>
    </source>
</reference>
<feature type="compositionally biased region" description="Polar residues" evidence="1">
    <location>
        <begin position="79"/>
        <end position="88"/>
    </location>
</feature>
<feature type="compositionally biased region" description="Basic residues" evidence="1">
    <location>
        <begin position="63"/>
        <end position="76"/>
    </location>
</feature>
<evidence type="ECO:0000256" key="2">
    <source>
        <dbReference type="SAM" id="Phobius"/>
    </source>
</evidence>
<keyword evidence="2" id="KW-1133">Transmembrane helix</keyword>
<reference evidence="3" key="1">
    <citation type="journal article" date="2023" name="Mol. Phylogenet. Evol.">
        <title>Genome-scale phylogeny and comparative genomics of the fungal order Sordariales.</title>
        <authorList>
            <person name="Hensen N."/>
            <person name="Bonometti L."/>
            <person name="Westerberg I."/>
            <person name="Brannstrom I.O."/>
            <person name="Guillou S."/>
            <person name="Cros-Aarteil S."/>
            <person name="Calhoun S."/>
            <person name="Haridas S."/>
            <person name="Kuo A."/>
            <person name="Mondo S."/>
            <person name="Pangilinan J."/>
            <person name="Riley R."/>
            <person name="LaButti K."/>
            <person name="Andreopoulos B."/>
            <person name="Lipzen A."/>
            <person name="Chen C."/>
            <person name="Yan M."/>
            <person name="Daum C."/>
            <person name="Ng V."/>
            <person name="Clum A."/>
            <person name="Steindorff A."/>
            <person name="Ohm R.A."/>
            <person name="Martin F."/>
            <person name="Silar P."/>
            <person name="Natvig D.O."/>
            <person name="Lalanne C."/>
            <person name="Gautier V."/>
            <person name="Ament-Velasquez S.L."/>
            <person name="Kruys A."/>
            <person name="Hutchinson M.I."/>
            <person name="Powell A.J."/>
            <person name="Barry K."/>
            <person name="Miller A.N."/>
            <person name="Grigoriev I.V."/>
            <person name="Debuchy R."/>
            <person name="Gladieux P."/>
            <person name="Hiltunen Thoren M."/>
            <person name="Johannesson H."/>
        </authorList>
    </citation>
    <scope>NUCLEOTIDE SEQUENCE</scope>
    <source>
        <strain evidence="3">CBS 626.80</strain>
    </source>
</reference>
<evidence type="ECO:0000256" key="1">
    <source>
        <dbReference type="SAM" id="MobiDB-lite"/>
    </source>
</evidence>
<accession>A0AAN6NRV9</accession>
<evidence type="ECO:0000313" key="3">
    <source>
        <dbReference type="EMBL" id="KAK3950746.1"/>
    </source>
</evidence>
<dbReference type="Proteomes" id="UP001303222">
    <property type="component" value="Unassembled WGS sequence"/>
</dbReference>
<feature type="region of interest" description="Disordered" evidence="1">
    <location>
        <begin position="42"/>
        <end position="111"/>
    </location>
</feature>
<keyword evidence="4" id="KW-1185">Reference proteome</keyword>
<keyword evidence="2" id="KW-0472">Membrane</keyword>
<comment type="caution">
    <text evidence="3">The sequence shown here is derived from an EMBL/GenBank/DDBJ whole genome shotgun (WGS) entry which is preliminary data.</text>
</comment>
<proteinExistence type="predicted"/>
<sequence>YPSPPNRPRASRWRQLQALLAVVPLVPLIILSFSAIQKTTIHSPPWSLTPATATAKNPPMSKSNKKTRRTRMRRKITAANLQGRSSLMTPTSRPPTCPPSLIRPRPRPWLTPSKSCATRIRKPLTLSSKM</sequence>
<feature type="transmembrane region" description="Helical" evidence="2">
    <location>
        <begin position="16"/>
        <end position="36"/>
    </location>
</feature>
<organism evidence="3 4">
    <name type="scientific">Pseudoneurospora amorphoporcata</name>
    <dbReference type="NCBI Taxonomy" id="241081"/>
    <lineage>
        <taxon>Eukaryota</taxon>
        <taxon>Fungi</taxon>
        <taxon>Dikarya</taxon>
        <taxon>Ascomycota</taxon>
        <taxon>Pezizomycotina</taxon>
        <taxon>Sordariomycetes</taxon>
        <taxon>Sordariomycetidae</taxon>
        <taxon>Sordariales</taxon>
        <taxon>Sordariaceae</taxon>
        <taxon>Pseudoneurospora</taxon>
    </lineage>
</organism>
<protein>
    <submittedName>
        <fullName evidence="3">Uncharacterized protein</fullName>
    </submittedName>
</protein>
<evidence type="ECO:0000313" key="4">
    <source>
        <dbReference type="Proteomes" id="UP001303222"/>
    </source>
</evidence>
<feature type="non-terminal residue" evidence="3">
    <location>
        <position position="1"/>
    </location>
</feature>
<name>A0AAN6NRV9_9PEZI</name>
<gene>
    <name evidence="3" type="ORF">QBC32DRAFT_7872</name>
</gene>
<dbReference type="AlphaFoldDB" id="A0AAN6NRV9"/>
<dbReference type="EMBL" id="MU859167">
    <property type="protein sequence ID" value="KAK3950746.1"/>
    <property type="molecule type" value="Genomic_DNA"/>
</dbReference>